<reference evidence="2" key="1">
    <citation type="submission" date="2017-11" db="EMBL/GenBank/DDBJ databases">
        <authorList>
            <person name="Kajale S.C."/>
            <person name="Sharma A."/>
        </authorList>
    </citation>
    <scope>NUCLEOTIDE SEQUENCE</scope>
    <source>
        <strain evidence="2">LS1_42</strain>
    </source>
</reference>
<comment type="caution">
    <text evidence="2">The sequence shown here is derived from an EMBL/GenBank/DDBJ whole genome shotgun (WGS) entry which is preliminary data.</text>
</comment>
<dbReference type="PROSITE" id="PS51257">
    <property type="entry name" value="PROKAR_LIPOPROTEIN"/>
    <property type="match status" value="1"/>
</dbReference>
<protein>
    <submittedName>
        <fullName evidence="2">Uncharacterized protein</fullName>
    </submittedName>
</protein>
<sequence length="181" mass="19858">MRTTRRNLLGLAAVGTASVLAGCEEFDPVTYLLRFDLDTWVGPITDGDEWLVDGRVEAWLHDPDEVDHEGSYVDGLTDVRVLAVDADGSIVGRAERGAYTIDDATTRDDPAPYVVEDSFTLQTDVPPVRLVLDCAEFDDLCDAGYTVQEYLLPDGHDPGHAGRLASDPWQGRDRDCEDESA</sequence>
<dbReference type="AlphaFoldDB" id="A0A8J8Q8G5"/>
<keyword evidence="3" id="KW-1185">Reference proteome</keyword>
<gene>
    <name evidence="2" type="ORF">CV102_02395</name>
</gene>
<evidence type="ECO:0000313" key="2">
    <source>
        <dbReference type="EMBL" id="TYL40443.1"/>
    </source>
</evidence>
<feature type="region of interest" description="Disordered" evidence="1">
    <location>
        <begin position="156"/>
        <end position="181"/>
    </location>
</feature>
<dbReference type="RefSeq" id="WP_148856236.1">
    <property type="nucleotide sequence ID" value="NZ_PHNJ01000001.1"/>
</dbReference>
<proteinExistence type="predicted"/>
<evidence type="ECO:0000313" key="3">
    <source>
        <dbReference type="Proteomes" id="UP000766904"/>
    </source>
</evidence>
<name>A0A8J8Q8G5_9EURY</name>
<dbReference type="Proteomes" id="UP000766904">
    <property type="component" value="Unassembled WGS sequence"/>
</dbReference>
<accession>A0A8J8Q8G5</accession>
<dbReference type="EMBL" id="PHNJ01000001">
    <property type="protein sequence ID" value="TYL40443.1"/>
    <property type="molecule type" value="Genomic_DNA"/>
</dbReference>
<evidence type="ECO:0000256" key="1">
    <source>
        <dbReference type="SAM" id="MobiDB-lite"/>
    </source>
</evidence>
<organism evidence="2 3">
    <name type="scientific">Natronococcus pandeyae</name>
    <dbReference type="NCBI Taxonomy" id="2055836"/>
    <lineage>
        <taxon>Archaea</taxon>
        <taxon>Methanobacteriati</taxon>
        <taxon>Methanobacteriota</taxon>
        <taxon>Stenosarchaea group</taxon>
        <taxon>Halobacteria</taxon>
        <taxon>Halobacteriales</taxon>
        <taxon>Natrialbaceae</taxon>
        <taxon>Natronococcus</taxon>
    </lineage>
</organism>